<organism evidence="1 2">
    <name type="scientific">Kingdonia uniflora</name>
    <dbReference type="NCBI Taxonomy" id="39325"/>
    <lineage>
        <taxon>Eukaryota</taxon>
        <taxon>Viridiplantae</taxon>
        <taxon>Streptophyta</taxon>
        <taxon>Embryophyta</taxon>
        <taxon>Tracheophyta</taxon>
        <taxon>Spermatophyta</taxon>
        <taxon>Magnoliopsida</taxon>
        <taxon>Ranunculales</taxon>
        <taxon>Circaeasteraceae</taxon>
        <taxon>Kingdonia</taxon>
    </lineage>
</organism>
<reference evidence="1 2" key="1">
    <citation type="journal article" date="2020" name="IScience">
        <title>Genome Sequencing of the Endangered Kingdonia uniflora (Circaeasteraceae, Ranunculales) Reveals Potential Mechanisms of Evolutionary Specialization.</title>
        <authorList>
            <person name="Sun Y."/>
            <person name="Deng T."/>
            <person name="Zhang A."/>
            <person name="Moore M.J."/>
            <person name="Landis J.B."/>
            <person name="Lin N."/>
            <person name="Zhang H."/>
            <person name="Zhang X."/>
            <person name="Huang J."/>
            <person name="Zhang X."/>
            <person name="Sun H."/>
            <person name="Wang H."/>
        </authorList>
    </citation>
    <scope>NUCLEOTIDE SEQUENCE [LARGE SCALE GENOMIC DNA]</scope>
    <source>
        <strain evidence="1">TB1705</strain>
        <tissue evidence="1">Leaf</tissue>
    </source>
</reference>
<evidence type="ECO:0000313" key="2">
    <source>
        <dbReference type="Proteomes" id="UP000541444"/>
    </source>
</evidence>
<gene>
    <name evidence="1" type="ORF">GIB67_002097</name>
</gene>
<dbReference type="EMBL" id="JACGCM010002827">
    <property type="protein sequence ID" value="KAF6134696.1"/>
    <property type="molecule type" value="Genomic_DNA"/>
</dbReference>
<proteinExistence type="predicted"/>
<dbReference type="OrthoDB" id="1731261at2759"/>
<dbReference type="AlphaFoldDB" id="A0A7J7KWG4"/>
<sequence>MFVGFGWEMAWIEYDSVATIHAFKNEEVLWVLHARWKIVKTKFTCIKFSSIWREANFSADSMSKNLAILQLVRVFWGETPLSQSGGAYERVF</sequence>
<keyword evidence="2" id="KW-1185">Reference proteome</keyword>
<comment type="caution">
    <text evidence="1">The sequence shown here is derived from an EMBL/GenBank/DDBJ whole genome shotgun (WGS) entry which is preliminary data.</text>
</comment>
<name>A0A7J7KWG4_9MAGN</name>
<protein>
    <recommendedName>
        <fullName evidence="3">RNase H type-1 domain-containing protein</fullName>
    </recommendedName>
</protein>
<dbReference type="Proteomes" id="UP000541444">
    <property type="component" value="Unassembled WGS sequence"/>
</dbReference>
<accession>A0A7J7KWG4</accession>
<evidence type="ECO:0008006" key="3">
    <source>
        <dbReference type="Google" id="ProtNLM"/>
    </source>
</evidence>
<evidence type="ECO:0000313" key="1">
    <source>
        <dbReference type="EMBL" id="KAF6134696.1"/>
    </source>
</evidence>